<gene>
    <name evidence="2" type="ORF">POCTA_138.1.T1570075</name>
</gene>
<dbReference type="OrthoDB" id="311767at2759"/>
<evidence type="ECO:0000313" key="3">
    <source>
        <dbReference type="Proteomes" id="UP000683925"/>
    </source>
</evidence>
<keyword evidence="1" id="KW-0812">Transmembrane</keyword>
<reference evidence="2" key="1">
    <citation type="submission" date="2021-01" db="EMBL/GenBank/DDBJ databases">
        <authorList>
            <consortium name="Genoscope - CEA"/>
            <person name="William W."/>
        </authorList>
    </citation>
    <scope>NUCLEOTIDE SEQUENCE</scope>
</reference>
<sequence length="156" mass="18461">MISLYYILNFLLISIYPISRIFRLFNFFILDLSDELDTTRENSIFYTIMALAVIKYLRSYSTIQFLSSLFLTIKIALITSYLFVDAKISLLYGGACLAIFVLCSEPKFNEIQEFEELVRVKFKDNENGDIIEELNERFTKKQKGKEKKRRKYKIIK</sequence>
<evidence type="ECO:0000313" key="2">
    <source>
        <dbReference type="EMBL" id="CAD8212287.1"/>
    </source>
</evidence>
<evidence type="ECO:0000256" key="1">
    <source>
        <dbReference type="SAM" id="Phobius"/>
    </source>
</evidence>
<keyword evidence="1" id="KW-0472">Membrane</keyword>
<dbReference type="Proteomes" id="UP000683925">
    <property type="component" value="Unassembled WGS sequence"/>
</dbReference>
<proteinExistence type="predicted"/>
<protein>
    <submittedName>
        <fullName evidence="2">Uncharacterized protein</fullName>
    </submittedName>
</protein>
<comment type="caution">
    <text evidence="2">The sequence shown here is derived from an EMBL/GenBank/DDBJ whole genome shotgun (WGS) entry which is preliminary data.</text>
</comment>
<feature type="transmembrane region" description="Helical" evidence="1">
    <location>
        <begin position="65"/>
        <end position="84"/>
    </location>
</feature>
<keyword evidence="3" id="KW-1185">Reference proteome</keyword>
<organism evidence="2 3">
    <name type="scientific">Paramecium octaurelia</name>
    <dbReference type="NCBI Taxonomy" id="43137"/>
    <lineage>
        <taxon>Eukaryota</taxon>
        <taxon>Sar</taxon>
        <taxon>Alveolata</taxon>
        <taxon>Ciliophora</taxon>
        <taxon>Intramacronucleata</taxon>
        <taxon>Oligohymenophorea</taxon>
        <taxon>Peniculida</taxon>
        <taxon>Parameciidae</taxon>
        <taxon>Paramecium</taxon>
    </lineage>
</organism>
<dbReference type="AlphaFoldDB" id="A0A8S1YIS8"/>
<keyword evidence="1" id="KW-1133">Transmembrane helix</keyword>
<dbReference type="EMBL" id="CAJJDP010000159">
    <property type="protein sequence ID" value="CAD8212287.1"/>
    <property type="molecule type" value="Genomic_DNA"/>
</dbReference>
<accession>A0A8S1YIS8</accession>
<feature type="transmembrane region" description="Helical" evidence="1">
    <location>
        <begin position="7"/>
        <end position="30"/>
    </location>
</feature>
<name>A0A8S1YIS8_PAROT</name>